<proteinExistence type="predicted"/>
<reference evidence="1" key="1">
    <citation type="submission" date="2019-08" db="EMBL/GenBank/DDBJ databases">
        <authorList>
            <person name="Kucharzyk K."/>
            <person name="Murdoch R.W."/>
            <person name="Higgins S."/>
            <person name="Loffler F."/>
        </authorList>
    </citation>
    <scope>NUCLEOTIDE SEQUENCE</scope>
</reference>
<protein>
    <submittedName>
        <fullName evidence="1">Uncharacterized protein</fullName>
    </submittedName>
</protein>
<sequence length="91" mass="9886">MPDGRVGFSQPALDVQARAVVSDEVFTAFAKRVGHVFAHEPGIGMVMIAFAPQQAADTRQQLIGDRRVFRAFSVPDQNMVEMSAAGVQQLL</sequence>
<evidence type="ECO:0000313" key="1">
    <source>
        <dbReference type="EMBL" id="MPN26550.1"/>
    </source>
</evidence>
<dbReference type="AlphaFoldDB" id="A0A645GK70"/>
<name>A0A645GK70_9ZZZZ</name>
<dbReference type="EMBL" id="VSSQ01076118">
    <property type="protein sequence ID" value="MPN26550.1"/>
    <property type="molecule type" value="Genomic_DNA"/>
</dbReference>
<organism evidence="1">
    <name type="scientific">bioreactor metagenome</name>
    <dbReference type="NCBI Taxonomy" id="1076179"/>
    <lineage>
        <taxon>unclassified sequences</taxon>
        <taxon>metagenomes</taxon>
        <taxon>ecological metagenomes</taxon>
    </lineage>
</organism>
<gene>
    <name evidence="1" type="ORF">SDC9_173975</name>
</gene>
<comment type="caution">
    <text evidence="1">The sequence shown here is derived from an EMBL/GenBank/DDBJ whole genome shotgun (WGS) entry which is preliminary data.</text>
</comment>
<accession>A0A645GK70</accession>